<dbReference type="RefSeq" id="WP_168362147.1">
    <property type="nucleotide sequence ID" value="NZ_CP033622.1"/>
</dbReference>
<evidence type="ECO:0000256" key="1">
    <source>
        <dbReference type="ARBA" id="ARBA00022857"/>
    </source>
</evidence>
<gene>
    <name evidence="2" type="ORF">DWG24_08150</name>
</gene>
<dbReference type="AlphaFoldDB" id="A0AAE6YYD6"/>
<dbReference type="GO" id="GO:0003995">
    <property type="term" value="F:acyl-CoA dehydrogenase activity"/>
    <property type="evidence" value="ECO:0007669"/>
    <property type="project" value="InterPro"/>
</dbReference>
<protein>
    <recommendedName>
        <fullName evidence="4">Acyl-CoA reductase</fullName>
    </recommendedName>
</protein>
<evidence type="ECO:0008006" key="4">
    <source>
        <dbReference type="Google" id="ProtNLM"/>
    </source>
</evidence>
<reference evidence="2 3" key="1">
    <citation type="submission" date="2018-11" db="EMBL/GenBank/DDBJ databases">
        <title>Complete genome sequence of Dickeya zeae strain CE1 infecting Canna edulis Ker-Gawl. in China.</title>
        <authorList>
            <person name="Zhang J."/>
            <person name="Lin B."/>
            <person name="Shen H."/>
            <person name="Jiang S."/>
            <person name="Pu X."/>
            <person name="Sun D."/>
        </authorList>
    </citation>
    <scope>NUCLEOTIDE SEQUENCE [LARGE SCALE GENOMIC DNA]</scope>
    <source>
        <strain evidence="2 3">CE1</strain>
    </source>
</reference>
<dbReference type="GO" id="GO:0008218">
    <property type="term" value="P:bioluminescence"/>
    <property type="evidence" value="ECO:0007669"/>
    <property type="project" value="InterPro"/>
</dbReference>
<evidence type="ECO:0000313" key="3">
    <source>
        <dbReference type="Proteomes" id="UP000500801"/>
    </source>
</evidence>
<proteinExistence type="predicted"/>
<accession>A0AAE6YYD6</accession>
<evidence type="ECO:0000313" key="2">
    <source>
        <dbReference type="EMBL" id="QIZ50746.1"/>
    </source>
</evidence>
<dbReference type="Proteomes" id="UP000500801">
    <property type="component" value="Chromosome"/>
</dbReference>
<name>A0AAE6YYD6_9GAMM</name>
<sequence length="398" mass="45379">MLRNFDNVTILVGNEVLLEQLPTIHPLTAFEGRVIDFLDCLSKLIFKNPNAKRYPDIITLAFWCRKASIISIKEKEYPTLDSRLGRGIAFHIAPSNVALNFAYSLFSGLLTGNANIVRVPSKSFPQIDFFCEELNRALNSFPDLVPYIILLRYPRDKTINDYFSSICRTRLIWGGDLTIAMLRDSPTPPRCIDIVFSDRYSICVIDADSYLKNNNKEKIAIDFYNDTLLSDQNACTSPRLVVWLGENKDVARSLFWKNFEILANQKYELSDVAAVKKLADFYRLCAENEGVKKNSDGNNTVFRVELNSLNETTMEYSGSCGYFMEYLADDVSEIYPVCGERCQTLSVLGVSNTLIHDFILKYKPLGIDRIVPIGETLNFSMKWDGYDLVYAMTRSIYL</sequence>
<dbReference type="InterPro" id="IPR008670">
    <property type="entry name" value="CoA_reduct_LuxC"/>
</dbReference>
<dbReference type="Pfam" id="PF05893">
    <property type="entry name" value="LuxC"/>
    <property type="match status" value="1"/>
</dbReference>
<dbReference type="EMBL" id="CP033622">
    <property type="protein sequence ID" value="QIZ50746.1"/>
    <property type="molecule type" value="Genomic_DNA"/>
</dbReference>
<organism evidence="2 3">
    <name type="scientific">Dickeya zeae</name>
    <dbReference type="NCBI Taxonomy" id="204042"/>
    <lineage>
        <taxon>Bacteria</taxon>
        <taxon>Pseudomonadati</taxon>
        <taxon>Pseudomonadota</taxon>
        <taxon>Gammaproteobacteria</taxon>
        <taxon>Enterobacterales</taxon>
        <taxon>Pectobacteriaceae</taxon>
        <taxon>Dickeya</taxon>
    </lineage>
</organism>
<keyword evidence="1" id="KW-0521">NADP</keyword>